<evidence type="ECO:0000313" key="3">
    <source>
        <dbReference type="EMBL" id="NMF10091.1"/>
    </source>
</evidence>
<dbReference type="AlphaFoldDB" id="A0A7X9SXX4"/>
<comment type="caution">
    <text evidence="3">The sequence shown here is derived from an EMBL/GenBank/DDBJ whole genome shotgun (WGS) entry which is preliminary data.</text>
</comment>
<keyword evidence="2" id="KW-0812">Transmembrane</keyword>
<dbReference type="Proteomes" id="UP000589552">
    <property type="component" value="Unassembled WGS sequence"/>
</dbReference>
<feature type="transmembrane region" description="Helical" evidence="2">
    <location>
        <begin position="249"/>
        <end position="270"/>
    </location>
</feature>
<keyword evidence="2" id="KW-1133">Transmembrane helix</keyword>
<accession>A0A7X9SXX4</accession>
<evidence type="ECO:0000256" key="2">
    <source>
        <dbReference type="SAM" id="Phobius"/>
    </source>
</evidence>
<dbReference type="RefSeq" id="WP_168938287.1">
    <property type="nucleotide sequence ID" value="NZ_JABAGA010000007.1"/>
</dbReference>
<evidence type="ECO:0000313" key="4">
    <source>
        <dbReference type="Proteomes" id="UP000589552"/>
    </source>
</evidence>
<feature type="transmembrane region" description="Helical" evidence="2">
    <location>
        <begin position="276"/>
        <end position="297"/>
    </location>
</feature>
<reference evidence="3 4" key="1">
    <citation type="submission" date="2020-04" db="EMBL/GenBank/DDBJ databases">
        <authorList>
            <person name="Hitch T.C.A."/>
            <person name="Wylensek D."/>
            <person name="Clavel T."/>
        </authorList>
    </citation>
    <scope>NUCLEOTIDE SEQUENCE [LARGE SCALE GENOMIC DNA]</scope>
    <source>
        <strain evidence="3 4">BL-383-APC-2I</strain>
    </source>
</reference>
<dbReference type="EMBL" id="JABAGA010000007">
    <property type="protein sequence ID" value="NMF10091.1"/>
    <property type="molecule type" value="Genomic_DNA"/>
</dbReference>
<gene>
    <name evidence="3" type="ORF">HF852_10890</name>
</gene>
<sequence>MTGDADAALLEPPLEPPLEVTRTGPAAAWADASALEREGIRLVEARTAVVLVIVDGRVPPTRGDVALVEAVSGATGRCAVGLDLDLDPGSGPGPGSDPAAMPGPNPSRDAGYLDRWRDAVHVDVVVGPLDATMARTLKLLASGPARPITPTPGQRRRALLGAQLAADRAGRARAVDKRIREMRAAVPHAIADSLESVARQAGDHAPAELDRAVERAAGRVADALDLPRAPDCPSAPDLPRTGGLMEAGVGVLTLGAALGAGGLLGAPLRWAGLPGWAVGAITVLAGVSLALALAIGARRRRIERERAAWAAAHLAKVRRGWDREIAAMLRDEARPPPDGWRARHLAGALRAETGG</sequence>
<feature type="region of interest" description="Disordered" evidence="1">
    <location>
        <begin position="1"/>
        <end position="20"/>
    </location>
</feature>
<protein>
    <submittedName>
        <fullName evidence="3">Uncharacterized protein</fullName>
    </submittedName>
</protein>
<evidence type="ECO:0000256" key="1">
    <source>
        <dbReference type="SAM" id="MobiDB-lite"/>
    </source>
</evidence>
<feature type="region of interest" description="Disordered" evidence="1">
    <location>
        <begin position="83"/>
        <end position="111"/>
    </location>
</feature>
<proteinExistence type="predicted"/>
<keyword evidence="2" id="KW-0472">Membrane</keyword>
<organism evidence="3 4">
    <name type="scientific">Corynebacterium xerosis</name>
    <dbReference type="NCBI Taxonomy" id="1725"/>
    <lineage>
        <taxon>Bacteria</taxon>
        <taxon>Bacillati</taxon>
        <taxon>Actinomycetota</taxon>
        <taxon>Actinomycetes</taxon>
        <taxon>Mycobacteriales</taxon>
        <taxon>Corynebacteriaceae</taxon>
        <taxon>Corynebacterium</taxon>
    </lineage>
</organism>
<name>A0A7X9SXX4_9CORY</name>